<dbReference type="Pfam" id="PF00346">
    <property type="entry name" value="Complex1_49kDa"/>
    <property type="match status" value="1"/>
</dbReference>
<dbReference type="GO" id="GO:0016651">
    <property type="term" value="F:oxidoreductase activity, acting on NAD(P)H"/>
    <property type="evidence" value="ECO:0007669"/>
    <property type="project" value="InterPro"/>
</dbReference>
<keyword evidence="3" id="KW-0560">Oxidoreductase</keyword>
<dbReference type="SUPFAM" id="SSF56762">
    <property type="entry name" value="HydB/Nqo4-like"/>
    <property type="match status" value="1"/>
</dbReference>
<dbReference type="PANTHER" id="PTHR11993">
    <property type="entry name" value="NADH-UBIQUINONE OXIDOREDUCTASE 49 KDA SUBUNIT"/>
    <property type="match status" value="1"/>
</dbReference>
<dbReference type="AlphaFoldDB" id="A0A3B1D0A2"/>
<dbReference type="InterPro" id="IPR029014">
    <property type="entry name" value="NiFe-Hase_large"/>
</dbReference>
<feature type="region of interest" description="Disordered" evidence="1">
    <location>
        <begin position="1"/>
        <end position="20"/>
    </location>
</feature>
<dbReference type="NCBIfam" id="NF004739">
    <property type="entry name" value="PRK06075.1"/>
    <property type="match status" value="1"/>
</dbReference>
<accession>A0A3B1D0A2</accession>
<proteinExistence type="inferred from homology"/>
<dbReference type="GO" id="GO:0048038">
    <property type="term" value="F:quinone binding"/>
    <property type="evidence" value="ECO:0007669"/>
    <property type="project" value="InterPro"/>
</dbReference>
<keyword evidence="3" id="KW-0830">Ubiquinone</keyword>
<dbReference type="Gene3D" id="1.10.645.10">
    <property type="entry name" value="Cytochrome-c3 Hydrogenase, chain B"/>
    <property type="match status" value="1"/>
</dbReference>
<dbReference type="InterPro" id="IPR001135">
    <property type="entry name" value="NADH_Q_OxRdtase_suD"/>
</dbReference>
<evidence type="ECO:0000259" key="2">
    <source>
        <dbReference type="Pfam" id="PF00346"/>
    </source>
</evidence>
<evidence type="ECO:0000256" key="1">
    <source>
        <dbReference type="SAM" id="MobiDB-lite"/>
    </source>
</evidence>
<dbReference type="InterPro" id="IPR022885">
    <property type="entry name" value="NDH1_su_D/H"/>
</dbReference>
<protein>
    <submittedName>
        <fullName evidence="3">NADH-ubiquinone oxidoreductase chain D</fullName>
        <ecNumber evidence="3">1.6.5.3</ecNumber>
    </submittedName>
</protein>
<feature type="domain" description="NADH-quinone oxidoreductase subunit D" evidence="2">
    <location>
        <begin position="126"/>
        <end position="398"/>
    </location>
</feature>
<dbReference type="PANTHER" id="PTHR11993:SF10">
    <property type="entry name" value="NADH DEHYDROGENASE [UBIQUINONE] IRON-SULFUR PROTEIN 2, MITOCHONDRIAL"/>
    <property type="match status" value="1"/>
</dbReference>
<evidence type="ECO:0000313" key="3">
    <source>
        <dbReference type="EMBL" id="VAX30183.1"/>
    </source>
</evidence>
<reference evidence="3" key="1">
    <citation type="submission" date="2018-06" db="EMBL/GenBank/DDBJ databases">
        <authorList>
            <person name="Zhirakovskaya E."/>
        </authorList>
    </citation>
    <scope>NUCLEOTIDE SEQUENCE</scope>
</reference>
<dbReference type="EC" id="1.6.5.3" evidence="3"/>
<sequence>MEGIEKPLQTKELTVSMGPQHPSTHGVLRLVLELDGETVVKCTPHVGYLHRGVEKLAEGMTYLQALPLSDRLDYISSMSNNVGYCLAVERLFGIEAPDRAKFIRTIVCEMTRISSHIIWVATHALDLGAMTVFLYSFREREWLLDLFEMLCGARLTVSYPRIGGVRNDVSQEFIDSLYKFTDEFPKRIEEYETLIDKNRIWLGRTKGIGVISAEEAINRGLSGPVLRGSGVDYDIRKRFPYDAYDKVDFEVPLGKNGDVYDRYRCRMEELRQSVRIIRQCIERLPRGPVMTPDAPKFTLPPKERVLADMESLIHHFVLITKGPMAAPEGEIYVATEVPKGELGYYIVSDGTGKPYRMRVRAPSFVHVSLLPRLCEGGMVADVVANIGTIDIVLGECDR</sequence>
<gene>
    <name evidence="3" type="ORF">MNBD_NITROSPIRAE03-1425</name>
</gene>
<organism evidence="3">
    <name type="scientific">hydrothermal vent metagenome</name>
    <dbReference type="NCBI Taxonomy" id="652676"/>
    <lineage>
        <taxon>unclassified sequences</taxon>
        <taxon>metagenomes</taxon>
        <taxon>ecological metagenomes</taxon>
    </lineage>
</organism>
<dbReference type="EMBL" id="UOGI01000071">
    <property type="protein sequence ID" value="VAX30183.1"/>
    <property type="molecule type" value="Genomic_DNA"/>
</dbReference>
<dbReference type="GO" id="GO:0051287">
    <property type="term" value="F:NAD binding"/>
    <property type="evidence" value="ECO:0007669"/>
    <property type="project" value="InterPro"/>
</dbReference>
<name>A0A3B1D0A2_9ZZZZ</name>
<dbReference type="NCBIfam" id="TIGR01962">
    <property type="entry name" value="NuoD"/>
    <property type="match status" value="1"/>
</dbReference>
<dbReference type="HAMAP" id="MF_01358">
    <property type="entry name" value="NDH1_NuoD"/>
    <property type="match status" value="1"/>
</dbReference>